<dbReference type="Proteomes" id="UP001595952">
    <property type="component" value="Unassembled WGS sequence"/>
</dbReference>
<keyword evidence="2" id="KW-1185">Reference proteome</keyword>
<name>A0ABV9ID35_9DEIO</name>
<evidence type="ECO:0000313" key="1">
    <source>
        <dbReference type="EMBL" id="MFC4640267.1"/>
    </source>
</evidence>
<proteinExistence type="predicted"/>
<comment type="caution">
    <text evidence="1">The sequence shown here is derived from an EMBL/GenBank/DDBJ whole genome shotgun (WGS) entry which is preliminary data.</text>
</comment>
<gene>
    <name evidence="1" type="ORF">ACFO0D_18205</name>
</gene>
<reference evidence="2" key="1">
    <citation type="journal article" date="2019" name="Int. J. Syst. Evol. Microbiol.">
        <title>The Global Catalogue of Microorganisms (GCM) 10K type strain sequencing project: providing services to taxonomists for standard genome sequencing and annotation.</title>
        <authorList>
            <consortium name="The Broad Institute Genomics Platform"/>
            <consortium name="The Broad Institute Genome Sequencing Center for Infectious Disease"/>
            <person name="Wu L."/>
            <person name="Ma J."/>
        </authorList>
    </citation>
    <scope>NUCLEOTIDE SEQUENCE [LARGE SCALE GENOMIC DNA]</scope>
    <source>
        <strain evidence="2">CCUG 55995</strain>
    </source>
</reference>
<dbReference type="SUPFAM" id="SSF55961">
    <property type="entry name" value="Bet v1-like"/>
    <property type="match status" value="1"/>
</dbReference>
<dbReference type="InterPro" id="IPR023393">
    <property type="entry name" value="START-like_dom_sf"/>
</dbReference>
<evidence type="ECO:0000313" key="2">
    <source>
        <dbReference type="Proteomes" id="UP001595952"/>
    </source>
</evidence>
<dbReference type="EMBL" id="JBHSEI010000015">
    <property type="protein sequence ID" value="MFC4640267.1"/>
    <property type="molecule type" value="Genomic_DNA"/>
</dbReference>
<organism evidence="1 2">
    <name type="scientific">Deinococcus hohokamensis</name>
    <dbReference type="NCBI Taxonomy" id="309883"/>
    <lineage>
        <taxon>Bacteria</taxon>
        <taxon>Thermotogati</taxon>
        <taxon>Deinococcota</taxon>
        <taxon>Deinococci</taxon>
        <taxon>Deinococcales</taxon>
        <taxon>Deinococcaceae</taxon>
        <taxon>Deinococcus</taxon>
    </lineage>
</organism>
<accession>A0ABV9ID35</accession>
<protein>
    <recommendedName>
        <fullName evidence="3">Polyketide cyclase</fullName>
    </recommendedName>
</protein>
<evidence type="ECO:0008006" key="3">
    <source>
        <dbReference type="Google" id="ProtNLM"/>
    </source>
</evidence>
<dbReference type="Gene3D" id="3.30.530.20">
    <property type="match status" value="1"/>
</dbReference>
<sequence>MWECQHEATSTATPAHIYSLWADVNTWPQWNQDLIQAELYGPFAVNSHIMMKTSDDTIELRLSDVQENERFVDEVELDGLLIRTTHQLQVVSAGLTHIIYHMQITGEGAEQLGPQIGPAITSDFPDTIAALIRYAER</sequence>
<dbReference type="RefSeq" id="WP_380063248.1">
    <property type="nucleotide sequence ID" value="NZ_JBHSEI010000015.1"/>
</dbReference>